<keyword evidence="2" id="KW-1185">Reference proteome</keyword>
<evidence type="ECO:0000313" key="1">
    <source>
        <dbReference type="EMBL" id="KAI6081177.1"/>
    </source>
</evidence>
<comment type="caution">
    <text evidence="1">The sequence shown here is derived from an EMBL/GenBank/DDBJ whole genome shotgun (WGS) entry which is preliminary data.</text>
</comment>
<protein>
    <submittedName>
        <fullName evidence="1">Uncharacterized protein</fullName>
    </submittedName>
</protein>
<dbReference type="Proteomes" id="UP001497680">
    <property type="component" value="Unassembled WGS sequence"/>
</dbReference>
<proteinExistence type="predicted"/>
<gene>
    <name evidence="1" type="ORF">F4821DRAFT_249942</name>
</gene>
<evidence type="ECO:0000313" key="2">
    <source>
        <dbReference type="Proteomes" id="UP001497680"/>
    </source>
</evidence>
<reference evidence="1 2" key="1">
    <citation type="journal article" date="2022" name="New Phytol.">
        <title>Ecological generalism drives hyperdiversity of secondary metabolite gene clusters in xylarialean endophytes.</title>
        <authorList>
            <person name="Franco M.E.E."/>
            <person name="Wisecaver J.H."/>
            <person name="Arnold A.E."/>
            <person name="Ju Y.M."/>
            <person name="Slot J.C."/>
            <person name="Ahrendt S."/>
            <person name="Moore L.P."/>
            <person name="Eastman K.E."/>
            <person name="Scott K."/>
            <person name="Konkel Z."/>
            <person name="Mondo S.J."/>
            <person name="Kuo A."/>
            <person name="Hayes R.D."/>
            <person name="Haridas S."/>
            <person name="Andreopoulos B."/>
            <person name="Riley R."/>
            <person name="LaButti K."/>
            <person name="Pangilinan J."/>
            <person name="Lipzen A."/>
            <person name="Amirebrahimi M."/>
            <person name="Yan J."/>
            <person name="Adam C."/>
            <person name="Keymanesh K."/>
            <person name="Ng V."/>
            <person name="Louie K."/>
            <person name="Northen T."/>
            <person name="Drula E."/>
            <person name="Henrissat B."/>
            <person name="Hsieh H.M."/>
            <person name="Youens-Clark K."/>
            <person name="Lutzoni F."/>
            <person name="Miadlikowska J."/>
            <person name="Eastwood D.C."/>
            <person name="Hamelin R.C."/>
            <person name="Grigoriev I.V."/>
            <person name="U'Ren J.M."/>
        </authorList>
    </citation>
    <scope>NUCLEOTIDE SEQUENCE [LARGE SCALE GENOMIC DNA]</scope>
    <source>
        <strain evidence="1 2">ER1909</strain>
    </source>
</reference>
<dbReference type="EMBL" id="MU394405">
    <property type="protein sequence ID" value="KAI6081177.1"/>
    <property type="molecule type" value="Genomic_DNA"/>
</dbReference>
<name>A0ACC0CLG7_9PEZI</name>
<organism evidence="1 2">
    <name type="scientific">Hypoxylon rubiginosum</name>
    <dbReference type="NCBI Taxonomy" id="110542"/>
    <lineage>
        <taxon>Eukaryota</taxon>
        <taxon>Fungi</taxon>
        <taxon>Dikarya</taxon>
        <taxon>Ascomycota</taxon>
        <taxon>Pezizomycotina</taxon>
        <taxon>Sordariomycetes</taxon>
        <taxon>Xylariomycetidae</taxon>
        <taxon>Xylariales</taxon>
        <taxon>Hypoxylaceae</taxon>
        <taxon>Hypoxylon</taxon>
    </lineage>
</organism>
<accession>A0ACC0CLG7</accession>
<sequence>MSGFTSRLKPQEARSIWQAQDSGITLLKDSFKLRTLMLFGALGQAALCSFLPTKVAAIPATLLAVHSFVSSVVQYVKPRHDSPYMDNVVLGDTTAQLPNHETGLFASIPAADPVVVFHFGVRFNHPLGILCPGGREIGDHFYKSMELVQEKAEDYGLLGLTRWQSGDRDSQNTMMFVFYFRDAEGLRRFAASKIHRDAAEWAYRVGPKHIGTFHETFCVPRGAYESFYQNMPPTLLGQARVRCATNGGEKEETGDGGRGQHWVGTLVDAEKGFVKMQFDKMLKTSQGFNRVDKEGE</sequence>